<feature type="compositionally biased region" description="Basic and acidic residues" evidence="3">
    <location>
        <begin position="1176"/>
        <end position="1192"/>
    </location>
</feature>
<dbReference type="Gene3D" id="1.25.40.20">
    <property type="entry name" value="Ankyrin repeat-containing domain"/>
    <property type="match status" value="1"/>
</dbReference>
<keyword evidence="1" id="KW-0677">Repeat</keyword>
<dbReference type="Pfam" id="PF12796">
    <property type="entry name" value="Ank_2"/>
    <property type="match status" value="1"/>
</dbReference>
<dbReference type="SUPFAM" id="SSF53167">
    <property type="entry name" value="Purine and uridine phosphorylases"/>
    <property type="match status" value="1"/>
</dbReference>
<dbReference type="SUPFAM" id="SSF48403">
    <property type="entry name" value="Ankyrin repeat"/>
    <property type="match status" value="1"/>
</dbReference>
<dbReference type="VEuPathDB" id="FungiDB:ASPVEDRAFT_147980"/>
<evidence type="ECO:0000259" key="4">
    <source>
        <dbReference type="Pfam" id="PF01048"/>
    </source>
</evidence>
<name>A0A1L9PBG2_ASPVE</name>
<evidence type="ECO:0000259" key="5">
    <source>
        <dbReference type="Pfam" id="PF24883"/>
    </source>
</evidence>
<dbReference type="SMART" id="SM00248">
    <property type="entry name" value="ANK"/>
    <property type="match status" value="4"/>
</dbReference>
<dbReference type="GeneID" id="63723655"/>
<dbReference type="Gene3D" id="3.40.50.300">
    <property type="entry name" value="P-loop containing nucleotide triphosphate hydrolases"/>
    <property type="match status" value="1"/>
</dbReference>
<dbReference type="InterPro" id="IPR000845">
    <property type="entry name" value="Nucleoside_phosphorylase_d"/>
</dbReference>
<protein>
    <submittedName>
        <fullName evidence="6">Uncharacterized protein</fullName>
    </submittedName>
</protein>
<dbReference type="InterPro" id="IPR036770">
    <property type="entry name" value="Ankyrin_rpt-contain_sf"/>
</dbReference>
<feature type="repeat" description="ANK" evidence="2">
    <location>
        <begin position="1001"/>
        <end position="1034"/>
    </location>
</feature>
<dbReference type="PANTHER" id="PTHR46082">
    <property type="entry name" value="ATP/GTP-BINDING PROTEIN-RELATED"/>
    <property type="match status" value="1"/>
</dbReference>
<sequence>MASSNGIRLPLDAYTVGWVCVLEPEFAAARVLLDEKHDTPSTTNDDNIYLVGRMGEHNVAIIRSTNTGRSAATAAATHLVRTFEKIRFVLMVGVGGGATNAPSRPGSLSPTEDIFLGDVVVGSPHGDHGGVLQYDMGTQHPDGYQRRSHLNKPGPLLIQASQYLQGQHGFMDGNMDKYIHHAIFQLEQLSRGEFQCPGSKYDLLFRPEYYHNGTDTERCWQCCDTTQLVKRTRPDVPRVHYGLIGSADTVIQDGQLRDRMRQSDKVLCFEMEAAGLMDSFPCLVIRGISDYADTHKNKVWQPYAALTAAAYAKDLLSVIQAQRVEDAELALTLLKEDIHKVREGVEEIHSIIEDRERNEIINWLTPLDSHTEQQRLLDNCVPWGKQLIESKVFQHWVGGAPWQLRCYGAAGVGKTHLCAVIVDHLQTMLRMNPRQPVIYIYLSDETKKRDSQTRDNVLGSLVKQLILFNSSVPIPSGLRKASKNQLPREAALKHAFEELLGEYERTYLVVDGFYQCSSDVLHILKDYPLDLIRKGVSLSLLTTSPSYRQAACVINCDGCKRPDLKVFFNCHCNDSDFDLCLKCKVEGVRCLNSHHTGKETYDTVRVEICPTEEDIIHFCDSRLTHGSSPEHRLWDKRIHPEPPYNDSCIARYLRDNPGLKKAIAREIAKKAQGNFLVAHECLQVLLKADKIPQDWDVLLARAESKAFDALESHYDSKIECVKNYNMGQALAFKVFRVLMTTCRPINILTLQHALALERDEWLDEENLEHRVSILRATNGLITIDKADDANSIVRFFHGALKRVLGKSHLDPSVAESEMAKLCLMYLQHEDYAKHSANLAAYPFLYYTLQHWGDHVRSACDEHNSVIEGKALWLLNDPDSVKAIAREAGKVLPSGWIHEGIGAVHFCAWFGLSTIVKKLHRDGHSFTEPDRKHGRTPLQYACRQGHVATVKALLALNVPPSDAVIMDVICGFPYMDRDEKERVDIAEILLSGRTLNSGIDALGTTVLMMAVKHGYYDFVDTLLREKSIDINVTDRNGRTALWFAVDSHPAPLVPLKTDLPDGIIGLLLRKGADPNIQCQKTGKSVLAHARSSRRSAATAILLKCDRLELSKEILPDVTDAQEKLGLTPLQAQLAAEGRSLSSSQRANFSIDLSAGDTLPEPEIRTMKSARSHKRRLPVIDEGEKRRDKQIKVQ</sequence>
<dbReference type="Pfam" id="PF24883">
    <property type="entry name" value="NPHP3_N"/>
    <property type="match status" value="1"/>
</dbReference>
<dbReference type="InterPro" id="IPR056884">
    <property type="entry name" value="NPHP3-like_N"/>
</dbReference>
<feature type="region of interest" description="Disordered" evidence="3">
    <location>
        <begin position="1151"/>
        <end position="1192"/>
    </location>
</feature>
<dbReference type="Gene3D" id="3.40.50.1580">
    <property type="entry name" value="Nucleoside phosphorylase domain"/>
    <property type="match status" value="1"/>
</dbReference>
<evidence type="ECO:0000256" key="1">
    <source>
        <dbReference type="ARBA" id="ARBA00022737"/>
    </source>
</evidence>
<dbReference type="AlphaFoldDB" id="A0A1L9PBG2"/>
<dbReference type="PRINTS" id="PR01415">
    <property type="entry name" value="ANKYRIN"/>
</dbReference>
<dbReference type="InterPro" id="IPR035994">
    <property type="entry name" value="Nucleoside_phosphorylase_sf"/>
</dbReference>
<dbReference type="Pfam" id="PF00023">
    <property type="entry name" value="Ank"/>
    <property type="match status" value="1"/>
</dbReference>
<dbReference type="PROSITE" id="PS50297">
    <property type="entry name" value="ANK_REP_REGION"/>
    <property type="match status" value="1"/>
</dbReference>
<dbReference type="InterPro" id="IPR053137">
    <property type="entry name" value="NLR-like"/>
</dbReference>
<feature type="domain" description="Nucleoside phosphorylase" evidence="4">
    <location>
        <begin position="25"/>
        <end position="298"/>
    </location>
</feature>
<gene>
    <name evidence="6" type="ORF">ASPVEDRAFT_147980</name>
</gene>
<dbReference type="GO" id="GO:0009116">
    <property type="term" value="P:nucleoside metabolic process"/>
    <property type="evidence" value="ECO:0007669"/>
    <property type="project" value="InterPro"/>
</dbReference>
<evidence type="ECO:0000256" key="3">
    <source>
        <dbReference type="SAM" id="MobiDB-lite"/>
    </source>
</evidence>
<dbReference type="PROSITE" id="PS50088">
    <property type="entry name" value="ANK_REPEAT"/>
    <property type="match status" value="2"/>
</dbReference>
<evidence type="ECO:0000313" key="6">
    <source>
        <dbReference type="EMBL" id="OJI98795.1"/>
    </source>
</evidence>
<evidence type="ECO:0000313" key="7">
    <source>
        <dbReference type="Proteomes" id="UP000184073"/>
    </source>
</evidence>
<dbReference type="Pfam" id="PF01048">
    <property type="entry name" value="PNP_UDP_1"/>
    <property type="match status" value="1"/>
</dbReference>
<evidence type="ECO:0000256" key="2">
    <source>
        <dbReference type="PROSITE-ProRule" id="PRU00023"/>
    </source>
</evidence>
<feature type="compositionally biased region" description="Basic residues" evidence="3">
    <location>
        <begin position="1166"/>
        <end position="1175"/>
    </location>
</feature>
<organism evidence="6 7">
    <name type="scientific">Aspergillus versicolor CBS 583.65</name>
    <dbReference type="NCBI Taxonomy" id="1036611"/>
    <lineage>
        <taxon>Eukaryota</taxon>
        <taxon>Fungi</taxon>
        <taxon>Dikarya</taxon>
        <taxon>Ascomycota</taxon>
        <taxon>Pezizomycotina</taxon>
        <taxon>Eurotiomycetes</taxon>
        <taxon>Eurotiomycetidae</taxon>
        <taxon>Eurotiales</taxon>
        <taxon>Aspergillaceae</taxon>
        <taxon>Aspergillus</taxon>
        <taxon>Aspergillus subgen. Nidulantes</taxon>
    </lineage>
</organism>
<keyword evidence="2" id="KW-0040">ANK repeat</keyword>
<dbReference type="Proteomes" id="UP000184073">
    <property type="component" value="Unassembled WGS sequence"/>
</dbReference>
<feature type="repeat" description="ANK" evidence="2">
    <location>
        <begin position="932"/>
        <end position="953"/>
    </location>
</feature>
<dbReference type="RefSeq" id="XP_040664558.1">
    <property type="nucleotide sequence ID" value="XM_040808144.1"/>
</dbReference>
<proteinExistence type="predicted"/>
<dbReference type="GO" id="GO:0003824">
    <property type="term" value="F:catalytic activity"/>
    <property type="evidence" value="ECO:0007669"/>
    <property type="project" value="InterPro"/>
</dbReference>
<dbReference type="STRING" id="1036611.A0A1L9PBG2"/>
<dbReference type="PANTHER" id="PTHR46082:SF11">
    <property type="entry name" value="AAA+ ATPASE DOMAIN-CONTAINING PROTEIN-RELATED"/>
    <property type="match status" value="1"/>
</dbReference>
<dbReference type="InterPro" id="IPR002110">
    <property type="entry name" value="Ankyrin_rpt"/>
</dbReference>
<keyword evidence="7" id="KW-1185">Reference proteome</keyword>
<accession>A0A1L9PBG2</accession>
<dbReference type="SUPFAM" id="SSF52540">
    <property type="entry name" value="P-loop containing nucleoside triphosphate hydrolases"/>
    <property type="match status" value="1"/>
</dbReference>
<reference evidence="7" key="1">
    <citation type="journal article" date="2017" name="Genome Biol.">
        <title>Comparative genomics reveals high biological diversity and specific adaptations in the industrially and medically important fungal genus Aspergillus.</title>
        <authorList>
            <person name="de Vries R.P."/>
            <person name="Riley R."/>
            <person name="Wiebenga A."/>
            <person name="Aguilar-Osorio G."/>
            <person name="Amillis S."/>
            <person name="Uchima C.A."/>
            <person name="Anderluh G."/>
            <person name="Asadollahi M."/>
            <person name="Askin M."/>
            <person name="Barry K."/>
            <person name="Battaglia E."/>
            <person name="Bayram O."/>
            <person name="Benocci T."/>
            <person name="Braus-Stromeyer S.A."/>
            <person name="Caldana C."/>
            <person name="Canovas D."/>
            <person name="Cerqueira G.C."/>
            <person name="Chen F."/>
            <person name="Chen W."/>
            <person name="Choi C."/>
            <person name="Clum A."/>
            <person name="Dos Santos R.A."/>
            <person name="Damasio A.R."/>
            <person name="Diallinas G."/>
            <person name="Emri T."/>
            <person name="Fekete E."/>
            <person name="Flipphi M."/>
            <person name="Freyberg S."/>
            <person name="Gallo A."/>
            <person name="Gournas C."/>
            <person name="Habgood R."/>
            <person name="Hainaut M."/>
            <person name="Harispe M.L."/>
            <person name="Henrissat B."/>
            <person name="Hilden K.S."/>
            <person name="Hope R."/>
            <person name="Hossain A."/>
            <person name="Karabika E."/>
            <person name="Karaffa L."/>
            <person name="Karanyi Z."/>
            <person name="Krasevec N."/>
            <person name="Kuo A."/>
            <person name="Kusch H."/>
            <person name="LaButti K."/>
            <person name="Lagendijk E.L."/>
            <person name="Lapidus A."/>
            <person name="Levasseur A."/>
            <person name="Lindquist E."/>
            <person name="Lipzen A."/>
            <person name="Logrieco A.F."/>
            <person name="MacCabe A."/>
            <person name="Maekelae M.R."/>
            <person name="Malavazi I."/>
            <person name="Melin P."/>
            <person name="Meyer V."/>
            <person name="Mielnichuk N."/>
            <person name="Miskei M."/>
            <person name="Molnar A.P."/>
            <person name="Mule G."/>
            <person name="Ngan C.Y."/>
            <person name="Orejas M."/>
            <person name="Orosz E."/>
            <person name="Ouedraogo J.P."/>
            <person name="Overkamp K.M."/>
            <person name="Park H.-S."/>
            <person name="Perrone G."/>
            <person name="Piumi F."/>
            <person name="Punt P.J."/>
            <person name="Ram A.F."/>
            <person name="Ramon A."/>
            <person name="Rauscher S."/>
            <person name="Record E."/>
            <person name="Riano-Pachon D.M."/>
            <person name="Robert V."/>
            <person name="Roehrig J."/>
            <person name="Ruller R."/>
            <person name="Salamov A."/>
            <person name="Salih N.S."/>
            <person name="Samson R.A."/>
            <person name="Sandor E."/>
            <person name="Sanguinetti M."/>
            <person name="Schuetze T."/>
            <person name="Sepcic K."/>
            <person name="Shelest E."/>
            <person name="Sherlock G."/>
            <person name="Sophianopoulou V."/>
            <person name="Squina F.M."/>
            <person name="Sun H."/>
            <person name="Susca A."/>
            <person name="Todd R.B."/>
            <person name="Tsang A."/>
            <person name="Unkles S.E."/>
            <person name="van de Wiele N."/>
            <person name="van Rossen-Uffink D."/>
            <person name="Oliveira J.V."/>
            <person name="Vesth T.C."/>
            <person name="Visser J."/>
            <person name="Yu J.-H."/>
            <person name="Zhou M."/>
            <person name="Andersen M.R."/>
            <person name="Archer D.B."/>
            <person name="Baker S.E."/>
            <person name="Benoit I."/>
            <person name="Brakhage A.A."/>
            <person name="Braus G.H."/>
            <person name="Fischer R."/>
            <person name="Frisvad J.C."/>
            <person name="Goldman G.H."/>
            <person name="Houbraken J."/>
            <person name="Oakley B."/>
            <person name="Pocsi I."/>
            <person name="Scazzocchio C."/>
            <person name="Seiboth B."/>
            <person name="vanKuyk P.A."/>
            <person name="Wortman J."/>
            <person name="Dyer P.S."/>
            <person name="Grigoriev I.V."/>
        </authorList>
    </citation>
    <scope>NUCLEOTIDE SEQUENCE [LARGE SCALE GENOMIC DNA]</scope>
    <source>
        <strain evidence="7">CBS 583.65</strain>
    </source>
</reference>
<dbReference type="OrthoDB" id="195446at2759"/>
<dbReference type="InterPro" id="IPR027417">
    <property type="entry name" value="P-loop_NTPase"/>
</dbReference>
<dbReference type="EMBL" id="KV878126">
    <property type="protein sequence ID" value="OJI98795.1"/>
    <property type="molecule type" value="Genomic_DNA"/>
</dbReference>
<feature type="domain" description="Nephrocystin 3-like N-terminal" evidence="5">
    <location>
        <begin position="384"/>
        <end position="544"/>
    </location>
</feature>